<protein>
    <submittedName>
        <fullName evidence="6">Glycosyl transferase, family 25</fullName>
    </submittedName>
</protein>
<evidence type="ECO:0000313" key="6">
    <source>
        <dbReference type="EMBL" id="SLM38003.1"/>
    </source>
</evidence>
<dbReference type="AlphaFoldDB" id="A0A1W5D4F3"/>
<dbReference type="PANTHER" id="PTHR10730:SF53">
    <property type="entry name" value="GLYCOSYLTRANSFERASE 25 FAMILY MEMBER"/>
    <property type="match status" value="1"/>
</dbReference>
<keyword evidence="3 6" id="KW-0808">Transferase</keyword>
<organism evidence="6 7">
    <name type="scientific">Lasallia pustulata</name>
    <dbReference type="NCBI Taxonomy" id="136370"/>
    <lineage>
        <taxon>Eukaryota</taxon>
        <taxon>Fungi</taxon>
        <taxon>Dikarya</taxon>
        <taxon>Ascomycota</taxon>
        <taxon>Pezizomycotina</taxon>
        <taxon>Lecanoromycetes</taxon>
        <taxon>OSLEUM clade</taxon>
        <taxon>Umbilicariomycetidae</taxon>
        <taxon>Umbilicariales</taxon>
        <taxon>Umbilicariaceae</taxon>
        <taxon>Lasallia</taxon>
    </lineage>
</organism>
<name>A0A1W5D4F3_9LECA</name>
<dbReference type="PANTHER" id="PTHR10730">
    <property type="entry name" value="PROCOLLAGEN-LYSINE,2-OXOGLUTARATE 5-DIOXYGENASE/GLYCOSYLTRANSFERASE 25 FAMILY MEMBER"/>
    <property type="match status" value="1"/>
</dbReference>
<dbReference type="InterPro" id="IPR050757">
    <property type="entry name" value="Collagen_mod_GT25"/>
</dbReference>
<feature type="transmembrane region" description="Helical" evidence="4">
    <location>
        <begin position="16"/>
        <end position="36"/>
    </location>
</feature>
<evidence type="ECO:0000313" key="7">
    <source>
        <dbReference type="Proteomes" id="UP000192927"/>
    </source>
</evidence>
<feature type="domain" description="Glycosyl transferase family 25" evidence="5">
    <location>
        <begin position="70"/>
        <end position="169"/>
    </location>
</feature>
<proteinExistence type="inferred from homology"/>
<keyword evidence="2" id="KW-0328">Glycosyltransferase</keyword>
<evidence type="ECO:0000256" key="4">
    <source>
        <dbReference type="SAM" id="Phobius"/>
    </source>
</evidence>
<evidence type="ECO:0000256" key="1">
    <source>
        <dbReference type="ARBA" id="ARBA00006721"/>
    </source>
</evidence>
<keyword evidence="4" id="KW-1133">Transmembrane helix</keyword>
<accession>A0A1W5D4F3</accession>
<keyword evidence="4" id="KW-0812">Transmembrane</keyword>
<comment type="similarity">
    <text evidence="1">Belongs to the glycosyltransferase 25 family.</text>
</comment>
<dbReference type="InterPro" id="IPR002654">
    <property type="entry name" value="Glyco_trans_25"/>
</dbReference>
<evidence type="ECO:0000259" key="5">
    <source>
        <dbReference type="Pfam" id="PF01755"/>
    </source>
</evidence>
<dbReference type="EMBL" id="FWEW01002084">
    <property type="protein sequence ID" value="SLM38003.1"/>
    <property type="molecule type" value="Genomic_DNA"/>
</dbReference>
<evidence type="ECO:0000256" key="2">
    <source>
        <dbReference type="ARBA" id="ARBA00022676"/>
    </source>
</evidence>
<dbReference type="Pfam" id="PF01755">
    <property type="entry name" value="Glyco_transf_25"/>
    <property type="match status" value="1"/>
</dbReference>
<dbReference type="GO" id="GO:0016740">
    <property type="term" value="F:transferase activity"/>
    <property type="evidence" value="ECO:0007669"/>
    <property type="project" value="UniProtKB-KW"/>
</dbReference>
<dbReference type="CDD" id="cd06532">
    <property type="entry name" value="Glyco_transf_25"/>
    <property type="match status" value="1"/>
</dbReference>
<dbReference type="Proteomes" id="UP000192927">
    <property type="component" value="Unassembled WGS sequence"/>
</dbReference>
<reference evidence="7" key="1">
    <citation type="submission" date="2017-03" db="EMBL/GenBank/DDBJ databases">
        <authorList>
            <person name="Sharma R."/>
            <person name="Thines M."/>
        </authorList>
    </citation>
    <scope>NUCLEOTIDE SEQUENCE [LARGE SCALE GENOMIC DNA]</scope>
</reference>
<evidence type="ECO:0000256" key="3">
    <source>
        <dbReference type="ARBA" id="ARBA00022679"/>
    </source>
</evidence>
<keyword evidence="7" id="KW-1185">Reference proteome</keyword>
<keyword evidence="4" id="KW-0472">Membrane</keyword>
<sequence>MVRSFNAGMLGAIPPRAILCSVAAFVSLVFIVNIGLRSRSEGLPTAATFWKNSKPNDIFKPIQNETLGFEKIFVVNLPERTDKRDALTLAASLTGIKLDFVPAIKGEDVIDRALPVGQEDRKMSKNNIGSWRSHMNAIRTVVDQGLSSALILEDDVDWDIRLKSQLIDFAKGARWLMNNPTNARTYSPYGEGWDVLWIGLCSDIFSKDDSRMYVLPNDQSVPDHNSLKANNIDELKTYPEHSRLIHMAGGPICSFAYAVNYRSAQKLLFGASVKELRGIFDNALSWWCTDHSQDAQCIVGQPTYFYHHRPAGLESKISDIGAYGGDGKVRMKGETQNIRWSVRNLVNLEKLVTGKTDYEDSYPDGAALVERAEEEPLWNETVRWFDR</sequence>